<organism evidence="11">
    <name type="scientific">Nymphaea colorata</name>
    <name type="common">pocket water lily</name>
    <dbReference type="NCBI Taxonomy" id="210225"/>
    <lineage>
        <taxon>Eukaryota</taxon>
        <taxon>Viridiplantae</taxon>
        <taxon>Streptophyta</taxon>
        <taxon>Embryophyta</taxon>
        <taxon>Tracheophyta</taxon>
        <taxon>Spermatophyta</taxon>
        <taxon>Magnoliopsida</taxon>
        <taxon>Nymphaeales</taxon>
        <taxon>Nymphaeaceae</taxon>
        <taxon>Nymphaea</taxon>
    </lineage>
</organism>
<dbReference type="InterPro" id="IPR037202">
    <property type="entry name" value="ESCRT_assembly_dom"/>
</dbReference>
<feature type="coiled-coil region" evidence="8">
    <location>
        <begin position="196"/>
        <end position="223"/>
    </location>
</feature>
<protein>
    <recommendedName>
        <fullName evidence="12">UEV domain-containing protein</fullName>
    </recommendedName>
</protein>
<evidence type="ECO:0000256" key="2">
    <source>
        <dbReference type="ARBA" id="ARBA00009594"/>
    </source>
</evidence>
<evidence type="ECO:0000256" key="3">
    <source>
        <dbReference type="ARBA" id="ARBA00022448"/>
    </source>
</evidence>
<dbReference type="GO" id="GO:0043130">
    <property type="term" value="F:ubiquitin binding"/>
    <property type="evidence" value="ECO:0007669"/>
    <property type="project" value="TreeGrafter"/>
</dbReference>
<dbReference type="InterPro" id="IPR052070">
    <property type="entry name" value="ESCRT-I_UEV_domain"/>
</dbReference>
<dbReference type="Gene3D" id="3.10.110.10">
    <property type="entry name" value="Ubiquitin Conjugating Enzyme"/>
    <property type="match status" value="1"/>
</dbReference>
<evidence type="ECO:0000256" key="8">
    <source>
        <dbReference type="SAM" id="Coils"/>
    </source>
</evidence>
<dbReference type="Pfam" id="PF09454">
    <property type="entry name" value="Vps23_core"/>
    <property type="match status" value="1"/>
</dbReference>
<feature type="domain" description="SB" evidence="9">
    <location>
        <begin position="259"/>
        <end position="327"/>
    </location>
</feature>
<dbReference type="PROSITE" id="PS51312">
    <property type="entry name" value="SB"/>
    <property type="match status" value="1"/>
</dbReference>
<dbReference type="EMBL" id="LR721774">
    <property type="protein sequence ID" value="VVV38981.1"/>
    <property type="molecule type" value="Genomic_DNA"/>
</dbReference>
<dbReference type="PANTHER" id="PTHR23306:SF21">
    <property type="entry name" value="UBIQUITIN-CONJUGATING ENZYME_RWD-LIKE PROTEIN"/>
    <property type="match status" value="1"/>
</dbReference>
<dbReference type="OMA" id="PDQKWLI"/>
<dbReference type="SUPFAM" id="SSF54495">
    <property type="entry name" value="UBC-like"/>
    <property type="match status" value="1"/>
</dbReference>
<keyword evidence="6 8" id="KW-0175">Coiled coil</keyword>
<gene>
    <name evidence="11" type="ORF">NYM_LOCUS1261</name>
</gene>
<keyword evidence="3 7" id="KW-0813">Transport</keyword>
<evidence type="ECO:0000256" key="5">
    <source>
        <dbReference type="ARBA" id="ARBA00022927"/>
    </source>
</evidence>
<comment type="similarity">
    <text evidence="2">Belongs to the ubiquitin-conjugating enzyme family. UEV subfamily.</text>
</comment>
<keyword evidence="5 7" id="KW-0653">Protein transport</keyword>
<dbReference type="Pfam" id="PF05743">
    <property type="entry name" value="UEV"/>
    <property type="match status" value="1"/>
</dbReference>
<dbReference type="CDD" id="cd11685">
    <property type="entry name" value="UEV_TSG101-like"/>
    <property type="match status" value="1"/>
</dbReference>
<dbReference type="PANTHER" id="PTHR23306">
    <property type="entry name" value="TUMOR SUSCEPTIBILITY GENE 101 PROTEIN-RELATED"/>
    <property type="match status" value="1"/>
</dbReference>
<accession>A0A5K0VDB5</accession>
<evidence type="ECO:0000313" key="11">
    <source>
        <dbReference type="EMBL" id="VVV38981.1"/>
    </source>
</evidence>
<dbReference type="Gene3D" id="6.10.140.820">
    <property type="match status" value="1"/>
</dbReference>
<feature type="domain" description="UEV" evidence="10">
    <location>
        <begin position="13"/>
        <end position="148"/>
    </location>
</feature>
<dbReference type="Gramene" id="NC1G0108000.1">
    <property type="protein sequence ID" value="NC1G0108000.1:cds"/>
    <property type="gene ID" value="NC1G0108000"/>
</dbReference>
<proteinExistence type="inferred from homology"/>
<dbReference type="OrthoDB" id="306304at2759"/>
<evidence type="ECO:0000256" key="7">
    <source>
        <dbReference type="PROSITE-ProRule" id="PRU00644"/>
    </source>
</evidence>
<dbReference type="GO" id="GO:0008333">
    <property type="term" value="P:endosome to lysosome transport"/>
    <property type="evidence" value="ECO:0007669"/>
    <property type="project" value="TreeGrafter"/>
</dbReference>
<name>A0A5K0VDB5_9MAGN</name>
<dbReference type="InterPro" id="IPR017916">
    <property type="entry name" value="SB_dom"/>
</dbReference>
<keyword evidence="4" id="KW-0967">Endosome</keyword>
<sequence>MAPSAARFIDTAFARSGSFSLSYTHHRLKWLIRADLLALFNEFSSLSPRADHFTADDGATFYLLSATGTIASTPFTIWLPPTYPFAPPLAFLSATTAVIQDHPFVDSTTGAVLTPYLLSWKYPSSNLPDLARNLQRILRLYSPLPPSSATAGRRPPNPFLISKQEAIDRLALALFYDVATFRRQSTADINELLARQSLLRDHSQQLEDAIAQLECERFLLQERTEAVNWRSEMLQDWLEENQAVRGLEAEVEEMLECVDGESRVVLESSAADLAVEDVMDRLDRALQEGRIELAPYMKLVRYWAKEQFFCRAKCTKIMRHRRPSMATLSIN</sequence>
<dbReference type="AlphaFoldDB" id="A0A5K0VDB5"/>
<reference evidence="11" key="1">
    <citation type="submission" date="2019-09" db="EMBL/GenBank/DDBJ databases">
        <authorList>
            <person name="Zhang L."/>
        </authorList>
    </citation>
    <scope>NUCLEOTIDE SEQUENCE</scope>
</reference>
<dbReference type="SUPFAM" id="SSF140111">
    <property type="entry name" value="Endosomal sorting complex assembly domain"/>
    <property type="match status" value="1"/>
</dbReference>
<dbReference type="GO" id="GO:0015031">
    <property type="term" value="P:protein transport"/>
    <property type="evidence" value="ECO:0007669"/>
    <property type="project" value="UniProtKB-UniRule"/>
</dbReference>
<dbReference type="GO" id="GO:0000813">
    <property type="term" value="C:ESCRT I complex"/>
    <property type="evidence" value="ECO:0007669"/>
    <property type="project" value="TreeGrafter"/>
</dbReference>
<evidence type="ECO:0000256" key="4">
    <source>
        <dbReference type="ARBA" id="ARBA00022753"/>
    </source>
</evidence>
<dbReference type="PROSITE" id="PS51322">
    <property type="entry name" value="UEV"/>
    <property type="match status" value="1"/>
</dbReference>
<evidence type="ECO:0000259" key="10">
    <source>
        <dbReference type="PROSITE" id="PS51322"/>
    </source>
</evidence>
<evidence type="ECO:0000259" key="9">
    <source>
        <dbReference type="PROSITE" id="PS51312"/>
    </source>
</evidence>
<dbReference type="InterPro" id="IPR008883">
    <property type="entry name" value="UEV_N"/>
</dbReference>
<comment type="subcellular location">
    <subcellularLocation>
        <location evidence="1">Endosome</location>
    </subcellularLocation>
</comment>
<evidence type="ECO:0000256" key="1">
    <source>
        <dbReference type="ARBA" id="ARBA00004177"/>
    </source>
</evidence>
<evidence type="ECO:0000256" key="6">
    <source>
        <dbReference type="ARBA" id="ARBA00023054"/>
    </source>
</evidence>
<dbReference type="InterPro" id="IPR016135">
    <property type="entry name" value="UBQ-conjugating_enzyme/RWD"/>
</dbReference>
<evidence type="ECO:0008006" key="12">
    <source>
        <dbReference type="Google" id="ProtNLM"/>
    </source>
</evidence>